<feature type="non-terminal residue" evidence="1">
    <location>
        <position position="1"/>
    </location>
</feature>
<keyword evidence="2" id="KW-1185">Reference proteome</keyword>
<evidence type="ECO:0000313" key="2">
    <source>
        <dbReference type="Proteomes" id="UP000789920"/>
    </source>
</evidence>
<sequence length="118" mass="14067">NNLWIITNITTIDKNSVIDIKSSTPENYYPQDLQDISKIVFEKMIEKGNKKYTQYTKRFEKALELYKREMYNDNFIKNFDILVGSFVKAVGEYEKALQICKQQDTQRSNNKKLAFWLH</sequence>
<protein>
    <submittedName>
        <fullName evidence="1">25973_t:CDS:1</fullName>
    </submittedName>
</protein>
<dbReference type="Proteomes" id="UP000789920">
    <property type="component" value="Unassembled WGS sequence"/>
</dbReference>
<organism evidence="1 2">
    <name type="scientific">Racocetra persica</name>
    <dbReference type="NCBI Taxonomy" id="160502"/>
    <lineage>
        <taxon>Eukaryota</taxon>
        <taxon>Fungi</taxon>
        <taxon>Fungi incertae sedis</taxon>
        <taxon>Mucoromycota</taxon>
        <taxon>Glomeromycotina</taxon>
        <taxon>Glomeromycetes</taxon>
        <taxon>Diversisporales</taxon>
        <taxon>Gigasporaceae</taxon>
        <taxon>Racocetra</taxon>
    </lineage>
</organism>
<evidence type="ECO:0000313" key="1">
    <source>
        <dbReference type="EMBL" id="CAG8580756.1"/>
    </source>
</evidence>
<gene>
    <name evidence="1" type="ORF">RPERSI_LOCUS5137</name>
</gene>
<dbReference type="EMBL" id="CAJVQC010007546">
    <property type="protein sequence ID" value="CAG8580756.1"/>
    <property type="molecule type" value="Genomic_DNA"/>
</dbReference>
<accession>A0ACA9MCQ6</accession>
<proteinExistence type="predicted"/>
<reference evidence="1" key="1">
    <citation type="submission" date="2021-06" db="EMBL/GenBank/DDBJ databases">
        <authorList>
            <person name="Kallberg Y."/>
            <person name="Tangrot J."/>
            <person name="Rosling A."/>
        </authorList>
    </citation>
    <scope>NUCLEOTIDE SEQUENCE</scope>
    <source>
        <strain evidence="1">MA461A</strain>
    </source>
</reference>
<name>A0ACA9MCQ6_9GLOM</name>
<comment type="caution">
    <text evidence="1">The sequence shown here is derived from an EMBL/GenBank/DDBJ whole genome shotgun (WGS) entry which is preliminary data.</text>
</comment>